<reference evidence="18" key="1">
    <citation type="submission" date="2025-08" db="UniProtKB">
        <authorList>
            <consortium name="RefSeq"/>
        </authorList>
    </citation>
    <scope>IDENTIFICATION</scope>
    <source>
        <tissue evidence="18">Fruit stalk</tissue>
    </source>
</reference>
<evidence type="ECO:0000256" key="14">
    <source>
        <dbReference type="ARBA" id="ARBA00047281"/>
    </source>
</evidence>
<keyword evidence="12" id="KW-0342">GTP-binding</keyword>
<evidence type="ECO:0000259" key="16">
    <source>
        <dbReference type="Pfam" id="PF14413"/>
    </source>
</evidence>
<evidence type="ECO:0000256" key="5">
    <source>
        <dbReference type="ARBA" id="ARBA00012511"/>
    </source>
</evidence>
<keyword evidence="17" id="KW-1185">Reference proteome</keyword>
<evidence type="ECO:0000256" key="11">
    <source>
        <dbReference type="ARBA" id="ARBA00022842"/>
    </source>
</evidence>
<dbReference type="GO" id="GO:0005525">
    <property type="term" value="F:GTP binding"/>
    <property type="evidence" value="ECO:0007669"/>
    <property type="project" value="UniProtKB-KW"/>
</dbReference>
<evidence type="ECO:0000256" key="3">
    <source>
        <dbReference type="ARBA" id="ARBA00004642"/>
    </source>
</evidence>
<dbReference type="Proteomes" id="UP000515121">
    <property type="component" value="Unplaced"/>
</dbReference>
<evidence type="ECO:0000256" key="12">
    <source>
        <dbReference type="ARBA" id="ARBA00023134"/>
    </source>
</evidence>
<keyword evidence="7" id="KW-0819">tRNA processing</keyword>
<feature type="domain" description="tRNAHis guanylyltransferase catalytic" evidence="15">
    <location>
        <begin position="6"/>
        <end position="134"/>
    </location>
</feature>
<evidence type="ECO:0000256" key="10">
    <source>
        <dbReference type="ARBA" id="ARBA00022741"/>
    </source>
</evidence>
<dbReference type="GO" id="GO:0006400">
    <property type="term" value="P:tRNA modification"/>
    <property type="evidence" value="ECO:0007669"/>
    <property type="project" value="InterPro"/>
</dbReference>
<accession>A0A6P5WJI9</accession>
<organism evidence="17 18">
    <name type="scientific">Durio zibethinus</name>
    <name type="common">Durian</name>
    <dbReference type="NCBI Taxonomy" id="66656"/>
    <lineage>
        <taxon>Eukaryota</taxon>
        <taxon>Viridiplantae</taxon>
        <taxon>Streptophyta</taxon>
        <taxon>Embryophyta</taxon>
        <taxon>Tracheophyta</taxon>
        <taxon>Spermatophyta</taxon>
        <taxon>Magnoliopsida</taxon>
        <taxon>eudicotyledons</taxon>
        <taxon>Gunneridae</taxon>
        <taxon>Pentapetalae</taxon>
        <taxon>rosids</taxon>
        <taxon>malvids</taxon>
        <taxon>Malvales</taxon>
        <taxon>Malvaceae</taxon>
        <taxon>Helicteroideae</taxon>
        <taxon>Durio</taxon>
    </lineage>
</organism>
<evidence type="ECO:0000259" key="15">
    <source>
        <dbReference type="Pfam" id="PF04446"/>
    </source>
</evidence>
<name>A0A6P5WJI9_DURZI</name>
<dbReference type="GO" id="GO:0008193">
    <property type="term" value="F:tRNA guanylyltransferase activity"/>
    <property type="evidence" value="ECO:0007669"/>
    <property type="project" value="UniProtKB-EC"/>
</dbReference>
<evidence type="ECO:0000256" key="4">
    <source>
        <dbReference type="ARBA" id="ARBA00010113"/>
    </source>
</evidence>
<dbReference type="Pfam" id="PF14413">
    <property type="entry name" value="Thg1C"/>
    <property type="match status" value="1"/>
</dbReference>
<dbReference type="InterPro" id="IPR024956">
    <property type="entry name" value="tRNAHis_GuaTrfase_cat"/>
</dbReference>
<evidence type="ECO:0000256" key="9">
    <source>
        <dbReference type="ARBA" id="ARBA00022723"/>
    </source>
</evidence>
<evidence type="ECO:0000313" key="17">
    <source>
        <dbReference type="Proteomes" id="UP000515121"/>
    </source>
</evidence>
<feature type="domain" description="Thg1 C-terminal" evidence="16">
    <location>
        <begin position="299"/>
        <end position="394"/>
    </location>
</feature>
<comment type="cofactor">
    <cofactor evidence="1">
        <name>Mg(2+)</name>
        <dbReference type="ChEBI" id="CHEBI:18420"/>
    </cofactor>
</comment>
<dbReference type="InterPro" id="IPR038469">
    <property type="entry name" value="tRNAHis_GuaTrfase_Thg1_sf"/>
</dbReference>
<dbReference type="AlphaFoldDB" id="A0A6P5WJI9"/>
<keyword evidence="13" id="KW-0539">Nucleus</keyword>
<dbReference type="RefSeq" id="XP_022716109.1">
    <property type="nucleotide sequence ID" value="XM_022860374.1"/>
</dbReference>
<gene>
    <name evidence="18" type="primary">LOC111275196</name>
</gene>
<comment type="catalytic activity">
    <reaction evidence="14">
        <text>a 5'-end ribonucleotide-tRNA(His) + GTP + ATP + H2O = a 5'-end phospho-guanosine-ribonucleotide-tRNA(His) + AMP + 2 diphosphate + H(+)</text>
        <dbReference type="Rhea" id="RHEA:54564"/>
        <dbReference type="Rhea" id="RHEA-COMP:14193"/>
        <dbReference type="Rhea" id="RHEA-COMP:14917"/>
        <dbReference type="ChEBI" id="CHEBI:15377"/>
        <dbReference type="ChEBI" id="CHEBI:15378"/>
        <dbReference type="ChEBI" id="CHEBI:30616"/>
        <dbReference type="ChEBI" id="CHEBI:33019"/>
        <dbReference type="ChEBI" id="CHEBI:37565"/>
        <dbReference type="ChEBI" id="CHEBI:138282"/>
        <dbReference type="ChEBI" id="CHEBI:141847"/>
        <dbReference type="ChEBI" id="CHEBI:456215"/>
        <dbReference type="EC" id="2.7.7.79"/>
    </reaction>
</comment>
<dbReference type="FunFam" id="3.30.70.3000:FF:000002">
    <property type="entry name" value="tRNA(His) guanylyltransferase 1"/>
    <property type="match status" value="1"/>
</dbReference>
<keyword evidence="6" id="KW-0808">Transferase</keyword>
<evidence type="ECO:0000256" key="13">
    <source>
        <dbReference type="ARBA" id="ARBA00023242"/>
    </source>
</evidence>
<keyword evidence="10" id="KW-0547">Nucleotide-binding</keyword>
<comment type="function">
    <text evidence="2">Adds a GMP to the 5'-end of tRNA(His) after transcription and RNase P cleavage.</text>
</comment>
<evidence type="ECO:0000256" key="6">
    <source>
        <dbReference type="ARBA" id="ARBA00022679"/>
    </source>
</evidence>
<dbReference type="GeneID" id="111275196"/>
<dbReference type="GO" id="GO:0000287">
    <property type="term" value="F:magnesium ion binding"/>
    <property type="evidence" value="ECO:0007669"/>
    <property type="project" value="InterPro"/>
</dbReference>
<evidence type="ECO:0000256" key="8">
    <source>
        <dbReference type="ARBA" id="ARBA00022695"/>
    </source>
</evidence>
<dbReference type="GO" id="GO:0005654">
    <property type="term" value="C:nucleoplasm"/>
    <property type="evidence" value="ECO:0007669"/>
    <property type="project" value="UniProtKB-SubCell"/>
</dbReference>
<sequence>MANSKYEYVKSFEVEDEVMPPNLIVVRIDGRDFRRFSEVHEFEKPNDEKALNLMNQCAMAVLEEYPDIVFSYGYSDEYSFVLKKTSKFYQRRSRMLKNKTEMNFSINNLVEHVVKYNEDGTPVKRLRRKPSIFHSENIAGRSFWNEHASLLKELRGFSEDCFKLNPDYIRSFLFESKMMPSIWIVIRIDGCHFHRFSDIHEFNKPNDKQALDLMNLCAVAVLEEFQDIIFSYGVSDEYSFVLKKDSQLYQRRASEIVSVILSFFSSMYVMKWKDVFPKKELKYPPSFDGRAVCYPSAEILRDYLAWRQVDCHINNQYNTCFWSIVKSGKSKSEAQSYLKGTQAREKNELLLKEFGIDYNTLPPMFRQGSSVFRVKTETSIRENGASVRKAQTEIITEYCNIIEQSFWESHPSILD</sequence>
<keyword evidence="9" id="KW-0479">Metal-binding</keyword>
<comment type="similarity">
    <text evidence="4">Belongs to the tRNA(His) guanylyltransferase family.</text>
</comment>
<feature type="domain" description="tRNAHis guanylyltransferase catalytic" evidence="15">
    <location>
        <begin position="167"/>
        <end position="295"/>
    </location>
</feature>
<protein>
    <recommendedName>
        <fullName evidence="5">tRNA(His) guanylyltransferase</fullName>
        <ecNumber evidence="5">2.7.7.79</ecNumber>
    </recommendedName>
</protein>
<dbReference type="PANTHER" id="PTHR12729:SF6">
    <property type="entry name" value="TRNA(HIS) GUANYLYLTRANSFERASE-RELATED"/>
    <property type="match status" value="1"/>
</dbReference>
<keyword evidence="11" id="KW-0460">Magnesium</keyword>
<dbReference type="Pfam" id="PF04446">
    <property type="entry name" value="Thg1"/>
    <property type="match status" value="2"/>
</dbReference>
<dbReference type="PANTHER" id="PTHR12729">
    <property type="entry name" value="TRNA(HIS) GUANYLYLTRANSFERASE-RELATED"/>
    <property type="match status" value="1"/>
</dbReference>
<evidence type="ECO:0000256" key="2">
    <source>
        <dbReference type="ARBA" id="ARBA00002939"/>
    </source>
</evidence>
<evidence type="ECO:0000313" key="18">
    <source>
        <dbReference type="RefSeq" id="XP_022716109.1"/>
    </source>
</evidence>
<dbReference type="EC" id="2.7.7.79" evidence="5"/>
<proteinExistence type="inferred from homology"/>
<comment type="subcellular location">
    <subcellularLocation>
        <location evidence="3">Nucleus</location>
        <location evidence="3">Nucleoplasm</location>
    </subcellularLocation>
</comment>
<dbReference type="Gene3D" id="3.30.70.3000">
    <property type="match status" value="2"/>
</dbReference>
<evidence type="ECO:0000256" key="1">
    <source>
        <dbReference type="ARBA" id="ARBA00001946"/>
    </source>
</evidence>
<dbReference type="InterPro" id="IPR025845">
    <property type="entry name" value="Thg1_C_dom"/>
</dbReference>
<evidence type="ECO:0000256" key="7">
    <source>
        <dbReference type="ARBA" id="ARBA00022694"/>
    </source>
</evidence>
<dbReference type="InterPro" id="IPR007537">
    <property type="entry name" value="tRNAHis_GuaTrfase_Thg1"/>
</dbReference>
<keyword evidence="8" id="KW-0548">Nucleotidyltransferase</keyword>